<dbReference type="Proteomes" id="UP000309848">
    <property type="component" value="Unassembled WGS sequence"/>
</dbReference>
<name>A0A4S1WMC0_9SPHN</name>
<reference evidence="1 2" key="1">
    <citation type="submission" date="2019-04" db="EMBL/GenBank/DDBJ databases">
        <title>Sphingomonas psychrotolerans sp. nov., isolated from soil in the Tianshan Mountains, Xinjiang, China.</title>
        <authorList>
            <person name="Luo Y."/>
            <person name="Sheng H."/>
        </authorList>
    </citation>
    <scope>NUCLEOTIDE SEQUENCE [LARGE SCALE GENOMIC DNA]</scope>
    <source>
        <strain evidence="1 2">KIS18-15</strain>
    </source>
</reference>
<protein>
    <submittedName>
        <fullName evidence="1">Uncharacterized protein</fullName>
    </submittedName>
</protein>
<evidence type="ECO:0000313" key="1">
    <source>
        <dbReference type="EMBL" id="TGX42256.1"/>
    </source>
</evidence>
<comment type="caution">
    <text evidence="1">The sequence shown here is derived from an EMBL/GenBank/DDBJ whole genome shotgun (WGS) entry which is preliminary data.</text>
</comment>
<dbReference type="EMBL" id="SRXU01000004">
    <property type="protein sequence ID" value="TGX42256.1"/>
    <property type="molecule type" value="Genomic_DNA"/>
</dbReference>
<keyword evidence="2" id="KW-1185">Reference proteome</keyword>
<dbReference type="RefSeq" id="WP_135984561.1">
    <property type="nucleotide sequence ID" value="NZ_JAASQM010000004.1"/>
</dbReference>
<accession>A0A4S1WMC0</accession>
<dbReference type="AlphaFoldDB" id="A0A4S1WMC0"/>
<gene>
    <name evidence="1" type="ORF">E5A74_10395</name>
</gene>
<organism evidence="1 2">
    <name type="scientific">Sphingomonas naasensis</name>
    <dbReference type="NCBI Taxonomy" id="1344951"/>
    <lineage>
        <taxon>Bacteria</taxon>
        <taxon>Pseudomonadati</taxon>
        <taxon>Pseudomonadota</taxon>
        <taxon>Alphaproteobacteria</taxon>
        <taxon>Sphingomonadales</taxon>
        <taxon>Sphingomonadaceae</taxon>
        <taxon>Sphingomonas</taxon>
    </lineage>
</organism>
<dbReference type="OrthoDB" id="7553381at2"/>
<evidence type="ECO:0000313" key="2">
    <source>
        <dbReference type="Proteomes" id="UP000309848"/>
    </source>
</evidence>
<proteinExistence type="predicted"/>
<sequence>MFDLTGRRCGADGGRLCQTRKTISDAARGRKTGRAALLLERLHMNESDLIGADLATRLISLPLAAMRAVAVVPHKPIEHMPACTVTAPAGRLLMAATPQPAPMFADTLEQVSRAHASDVLLIRGGRHPELIDAVTVDVALRYGNDALLLADMLFFRHIDKGLWLVPEKRGPFLELTRSGLRLEMLPPWFDTDERSAGLCRAAAEIARLTRRRSSIGH</sequence>